<proteinExistence type="predicted"/>
<evidence type="ECO:0000256" key="6">
    <source>
        <dbReference type="ARBA" id="ARBA00023049"/>
    </source>
</evidence>
<accession>A0A645E2R6</accession>
<dbReference type="EMBL" id="VSSQ01042482">
    <property type="protein sequence ID" value="MPM96070.1"/>
    <property type="molecule type" value="Genomic_DNA"/>
</dbReference>
<evidence type="ECO:0000256" key="5">
    <source>
        <dbReference type="ARBA" id="ARBA00022833"/>
    </source>
</evidence>
<keyword evidence="4 8" id="KW-0378">Hydrolase</keyword>
<organism evidence="8">
    <name type="scientific">bioreactor metagenome</name>
    <dbReference type="NCBI Taxonomy" id="1076179"/>
    <lineage>
        <taxon>unclassified sequences</taxon>
        <taxon>metagenomes</taxon>
        <taxon>ecological metagenomes</taxon>
    </lineage>
</organism>
<dbReference type="InterPro" id="IPR042088">
    <property type="entry name" value="OligoPept_F_C"/>
</dbReference>
<keyword evidence="5" id="KW-0862">Zinc</keyword>
<evidence type="ECO:0000256" key="2">
    <source>
        <dbReference type="ARBA" id="ARBA00022670"/>
    </source>
</evidence>
<dbReference type="GO" id="GO:0006518">
    <property type="term" value="P:peptide metabolic process"/>
    <property type="evidence" value="ECO:0007669"/>
    <property type="project" value="TreeGrafter"/>
</dbReference>
<comment type="cofactor">
    <cofactor evidence="1">
        <name>Zn(2+)</name>
        <dbReference type="ChEBI" id="CHEBI:29105"/>
    </cofactor>
</comment>
<dbReference type="GO" id="GO:0046872">
    <property type="term" value="F:metal ion binding"/>
    <property type="evidence" value="ECO:0007669"/>
    <property type="project" value="UniProtKB-KW"/>
</dbReference>
<name>A0A645E2R6_9ZZZZ</name>
<reference evidence="8" key="1">
    <citation type="submission" date="2019-08" db="EMBL/GenBank/DDBJ databases">
        <authorList>
            <person name="Kucharzyk K."/>
            <person name="Murdoch R.W."/>
            <person name="Higgins S."/>
            <person name="Loffler F."/>
        </authorList>
    </citation>
    <scope>NUCLEOTIDE SEQUENCE</scope>
</reference>
<evidence type="ECO:0000313" key="8">
    <source>
        <dbReference type="EMBL" id="MPM96070.1"/>
    </source>
</evidence>
<evidence type="ECO:0000256" key="3">
    <source>
        <dbReference type="ARBA" id="ARBA00022723"/>
    </source>
</evidence>
<dbReference type="AlphaFoldDB" id="A0A645E2R6"/>
<sequence length="295" mass="33964">MYDLYVPILSDLDIPMPYEDAKSLVKEALIPLGEPYGKLLDDSYTKGWIDVYETPGKTSGAFSWGVYGVHPYVLLNYQDKLDDAFTLGHELGHAMHSYYSNSAQPYETSQYRIMVAEVASTVNETLMTYHLLEKETDKMKRAYYITQFLESFRTTCFRQTMFAEFERNSHRMAENGEPLTVESLSEMYRKLNELYYEGAHVDDNIAIEWMRVPHFYNAFYVYQYATGLCSAVKLADDILHHGAVERYLTFLQSGGSDYPIEELKAAGVDLTKKESILASLDVFTQYVDELDELLK</sequence>
<evidence type="ECO:0000256" key="1">
    <source>
        <dbReference type="ARBA" id="ARBA00001947"/>
    </source>
</evidence>
<dbReference type="GO" id="GO:0006508">
    <property type="term" value="P:proteolysis"/>
    <property type="evidence" value="ECO:0007669"/>
    <property type="project" value="UniProtKB-KW"/>
</dbReference>
<keyword evidence="3" id="KW-0479">Metal-binding</keyword>
<evidence type="ECO:0000259" key="7">
    <source>
        <dbReference type="Pfam" id="PF01432"/>
    </source>
</evidence>
<dbReference type="EC" id="3.4.24.-" evidence="8"/>
<dbReference type="InterPro" id="IPR001567">
    <property type="entry name" value="Pept_M3A_M3B_dom"/>
</dbReference>
<dbReference type="Gene3D" id="1.10.1370.20">
    <property type="entry name" value="Oligoendopeptidase f, C-terminal domain"/>
    <property type="match status" value="1"/>
</dbReference>
<gene>
    <name evidence="8" type="primary">pepF1_26</name>
    <name evidence="8" type="ORF">SDC9_143227</name>
</gene>
<keyword evidence="6" id="KW-0482">Metalloprotease</keyword>
<dbReference type="PANTHER" id="PTHR11804">
    <property type="entry name" value="PROTEASE M3 THIMET OLIGOPEPTIDASE-RELATED"/>
    <property type="match status" value="1"/>
</dbReference>
<protein>
    <submittedName>
        <fullName evidence="8">Oligoendopeptidase F, plasmid</fullName>
        <ecNumber evidence="8">3.4.24.-</ecNumber>
    </submittedName>
</protein>
<dbReference type="Pfam" id="PF01432">
    <property type="entry name" value="Peptidase_M3"/>
    <property type="match status" value="1"/>
</dbReference>
<evidence type="ECO:0000256" key="4">
    <source>
        <dbReference type="ARBA" id="ARBA00022801"/>
    </source>
</evidence>
<dbReference type="InterPro" id="IPR045090">
    <property type="entry name" value="Pept_M3A_M3B"/>
</dbReference>
<dbReference type="GO" id="GO:0004222">
    <property type="term" value="F:metalloendopeptidase activity"/>
    <property type="evidence" value="ECO:0007669"/>
    <property type="project" value="InterPro"/>
</dbReference>
<dbReference type="SUPFAM" id="SSF55486">
    <property type="entry name" value="Metalloproteases ('zincins'), catalytic domain"/>
    <property type="match status" value="1"/>
</dbReference>
<dbReference type="CDD" id="cd09608">
    <property type="entry name" value="M3B_PepF"/>
    <property type="match status" value="1"/>
</dbReference>
<dbReference type="PANTHER" id="PTHR11804:SF84">
    <property type="entry name" value="SACCHAROLYSIN"/>
    <property type="match status" value="1"/>
</dbReference>
<comment type="caution">
    <text evidence="8">The sequence shown here is derived from an EMBL/GenBank/DDBJ whole genome shotgun (WGS) entry which is preliminary data.</text>
</comment>
<feature type="domain" description="Peptidase M3A/M3B catalytic" evidence="7">
    <location>
        <begin position="44"/>
        <end position="280"/>
    </location>
</feature>
<keyword evidence="2" id="KW-0645">Protease</keyword>